<feature type="chain" id="PRO_5025572781" evidence="1">
    <location>
        <begin position="30"/>
        <end position="61"/>
    </location>
</feature>
<dbReference type="EMBL" id="QXFT01011495">
    <property type="protein sequence ID" value="KAE9260200.1"/>
    <property type="molecule type" value="Genomic_DNA"/>
</dbReference>
<comment type="caution">
    <text evidence="2">The sequence shown here is derived from an EMBL/GenBank/DDBJ whole genome shotgun (WGS) entry which is preliminary data.</text>
</comment>
<dbReference type="Proteomes" id="UP000434957">
    <property type="component" value="Unassembled WGS sequence"/>
</dbReference>
<feature type="signal peptide" evidence="1">
    <location>
        <begin position="1"/>
        <end position="29"/>
    </location>
</feature>
<protein>
    <submittedName>
        <fullName evidence="2">Uncharacterized protein</fullName>
    </submittedName>
</protein>
<proteinExistence type="predicted"/>
<accession>A0A6A4AQ37</accession>
<reference evidence="2 3" key="1">
    <citation type="submission" date="2018-08" db="EMBL/GenBank/DDBJ databases">
        <title>Genomic investigation of the strawberry pathogen Phytophthora fragariae indicates pathogenicity is determined by transcriptional variation in three key races.</title>
        <authorList>
            <person name="Adams T.M."/>
            <person name="Armitage A.D."/>
            <person name="Sobczyk M.K."/>
            <person name="Bates H.J."/>
            <person name="Dunwell J.M."/>
            <person name="Nellist C.F."/>
            <person name="Harrison R.J."/>
        </authorList>
    </citation>
    <scope>NUCLEOTIDE SEQUENCE [LARGE SCALE GENOMIC DNA]</scope>
    <source>
        <strain evidence="2 3">SCRP333</strain>
    </source>
</reference>
<evidence type="ECO:0000256" key="1">
    <source>
        <dbReference type="SAM" id="SignalP"/>
    </source>
</evidence>
<dbReference type="AlphaFoldDB" id="A0A6A4AQ37"/>
<organism evidence="2 3">
    <name type="scientific">Phytophthora rubi</name>
    <dbReference type="NCBI Taxonomy" id="129364"/>
    <lineage>
        <taxon>Eukaryota</taxon>
        <taxon>Sar</taxon>
        <taxon>Stramenopiles</taxon>
        <taxon>Oomycota</taxon>
        <taxon>Peronosporomycetes</taxon>
        <taxon>Peronosporales</taxon>
        <taxon>Peronosporaceae</taxon>
        <taxon>Phytophthora</taxon>
    </lineage>
</organism>
<name>A0A6A4AQ37_9STRA</name>
<sequence length="61" mass="6674">MYRCNHTVRVSRALTSKLILQLFVDPSSASPPSDQASMRLSNTLVVVGLCGRPSCQRARVV</sequence>
<gene>
    <name evidence="2" type="ORF">PR003_g34469</name>
</gene>
<keyword evidence="3" id="KW-1185">Reference proteome</keyword>
<keyword evidence="1" id="KW-0732">Signal</keyword>
<evidence type="ECO:0000313" key="3">
    <source>
        <dbReference type="Proteomes" id="UP000434957"/>
    </source>
</evidence>
<evidence type="ECO:0000313" key="2">
    <source>
        <dbReference type="EMBL" id="KAE9260200.1"/>
    </source>
</evidence>